<proteinExistence type="predicted"/>
<keyword evidence="2" id="KW-1185">Reference proteome</keyword>
<organism evidence="1 2">
    <name type="scientific">Trichothecium roseum</name>
    <dbReference type="NCBI Taxonomy" id="47278"/>
    <lineage>
        <taxon>Eukaryota</taxon>
        <taxon>Fungi</taxon>
        <taxon>Dikarya</taxon>
        <taxon>Ascomycota</taxon>
        <taxon>Pezizomycotina</taxon>
        <taxon>Sordariomycetes</taxon>
        <taxon>Hypocreomycetidae</taxon>
        <taxon>Hypocreales</taxon>
        <taxon>Hypocreales incertae sedis</taxon>
        <taxon>Trichothecium</taxon>
    </lineage>
</organism>
<sequence>MAPGESAPLSLRPFPVSDKKPKNIAEFVARVSAQPGGFRSLNSAELREDVAAKEANGADDAMEVDEVDVSEDDEDEDDKAEAETDPAKVRQDILASLELAGNTAMLTLDTLSLLLSKHNPNQVSGTLSKSLRDMVGIGTLGADKLSEPKAPDNRSKDNETTSLGWTLKEIDKTRKSAEDAVAFLERENEAESRYWEQVISVQKKGWAVCKMPSEPSTLGVRFGFSEAAPEFRSNGLAPMRRKDDGVVNLDSGRLGGVSERILVTYERDGQVIGRSSLPAQTDETAPLDARVLEARNTLYSQELWYELGREARSLLAYDVRRENTRLRWDVDERSSVMIELVALDAAPSPAEASPADNLAEAISLTLHILLGHTHRHSEWLRTRPTPPHVPRVRGQQSHALLRPIIARMAHLRSIKACVRCVGSLSKILANAGLGSSFHLSTPSVSVPEAAGPNQPGRAQQILHTLLQPADFSVSFAVVPGTAASLTVRGRTLLSPYMATAYSVQLPPGSPLETLCPPHQEYPDVEALAGYVNLATTRLLTSHYLGIHQPRADNDGNGGGAVKPKWMLSLDAVAIQPPEADHPSLSFSLGAESLCVKHTSAQWQTGKSETRTWRWTPDEAACDSASLDEVVSQALSQA</sequence>
<evidence type="ECO:0000313" key="1">
    <source>
        <dbReference type="EMBL" id="KAI9904235.1"/>
    </source>
</evidence>
<accession>A0ACC0VEV5</accession>
<evidence type="ECO:0000313" key="2">
    <source>
        <dbReference type="Proteomes" id="UP001163324"/>
    </source>
</evidence>
<gene>
    <name evidence="1" type="ORF">N3K66_000764</name>
</gene>
<reference evidence="1" key="1">
    <citation type="submission" date="2022-10" db="EMBL/GenBank/DDBJ databases">
        <title>Complete Genome of Trichothecium roseum strain YXFP-22015, a Plant Pathogen Isolated from Citrus.</title>
        <authorList>
            <person name="Wang Y."/>
            <person name="Zhu L."/>
        </authorList>
    </citation>
    <scope>NUCLEOTIDE SEQUENCE</scope>
    <source>
        <strain evidence="1">YXFP-22015</strain>
    </source>
</reference>
<protein>
    <submittedName>
        <fullName evidence="1">Uncharacterized protein</fullName>
    </submittedName>
</protein>
<dbReference type="EMBL" id="CM047940">
    <property type="protein sequence ID" value="KAI9904235.1"/>
    <property type="molecule type" value="Genomic_DNA"/>
</dbReference>
<name>A0ACC0VEV5_9HYPO</name>
<dbReference type="Proteomes" id="UP001163324">
    <property type="component" value="Chromosome 1"/>
</dbReference>
<comment type="caution">
    <text evidence="1">The sequence shown here is derived from an EMBL/GenBank/DDBJ whole genome shotgun (WGS) entry which is preliminary data.</text>
</comment>